<name>A0A0R2M2E9_9LACO</name>
<proteinExistence type="predicted"/>
<dbReference type="STRING" id="942150.IV64_GL000924"/>
<keyword evidence="1" id="KW-0472">Membrane</keyword>
<protein>
    <submittedName>
        <fullName evidence="2">Uncharacterized protein</fullName>
    </submittedName>
</protein>
<organism evidence="2 3">
    <name type="scientific">Lactiplantibacillus xiangfangensis</name>
    <dbReference type="NCBI Taxonomy" id="942150"/>
    <lineage>
        <taxon>Bacteria</taxon>
        <taxon>Bacillati</taxon>
        <taxon>Bacillota</taxon>
        <taxon>Bacilli</taxon>
        <taxon>Lactobacillales</taxon>
        <taxon>Lactobacillaceae</taxon>
        <taxon>Lactiplantibacillus</taxon>
    </lineage>
</organism>
<feature type="transmembrane region" description="Helical" evidence="1">
    <location>
        <begin position="12"/>
        <end position="30"/>
    </location>
</feature>
<sequence>MTHYQFYYSRWHFLGTLLTGFGLIMVGLALVLMKRWWFLTLGVALILLGLFAQLIILHRLLTNPVVLDVGPKGIAYRYGTFSNKKLIWLPWANVQDIKLGDITYERYGADVPLPVKLEYITIIVTDGFLKDYSMFKDNIFITGNELRITTSNLRKFNAKDLLAGLKANR</sequence>
<comment type="caution">
    <text evidence="2">The sequence shown here is derived from an EMBL/GenBank/DDBJ whole genome shotgun (WGS) entry which is preliminary data.</text>
</comment>
<dbReference type="RefSeq" id="WP_057707376.1">
    <property type="nucleotide sequence ID" value="NZ_JQCL01000089.1"/>
</dbReference>
<dbReference type="AlphaFoldDB" id="A0A0R2M2E9"/>
<keyword evidence="3" id="KW-1185">Reference proteome</keyword>
<evidence type="ECO:0000313" key="3">
    <source>
        <dbReference type="Proteomes" id="UP000051783"/>
    </source>
</evidence>
<evidence type="ECO:0000313" key="2">
    <source>
        <dbReference type="EMBL" id="KRO08073.1"/>
    </source>
</evidence>
<accession>A0A0R2M2E9</accession>
<gene>
    <name evidence="2" type="ORF">IV64_GL000924</name>
</gene>
<dbReference type="Proteomes" id="UP000051783">
    <property type="component" value="Unassembled WGS sequence"/>
</dbReference>
<evidence type="ECO:0000256" key="1">
    <source>
        <dbReference type="SAM" id="Phobius"/>
    </source>
</evidence>
<dbReference type="PATRIC" id="fig|942150.3.peg.953"/>
<keyword evidence="1" id="KW-1133">Transmembrane helix</keyword>
<keyword evidence="1" id="KW-0812">Transmembrane</keyword>
<feature type="transmembrane region" description="Helical" evidence="1">
    <location>
        <begin position="36"/>
        <end position="57"/>
    </location>
</feature>
<dbReference type="EMBL" id="JQCL01000089">
    <property type="protein sequence ID" value="KRO08073.1"/>
    <property type="molecule type" value="Genomic_DNA"/>
</dbReference>
<reference evidence="2 3" key="1">
    <citation type="journal article" date="2015" name="Genome Announc.">
        <title>Expanding the biotechnology potential of lactobacilli through comparative genomics of 213 strains and associated genera.</title>
        <authorList>
            <person name="Sun Z."/>
            <person name="Harris H.M."/>
            <person name="McCann A."/>
            <person name="Guo C."/>
            <person name="Argimon S."/>
            <person name="Zhang W."/>
            <person name="Yang X."/>
            <person name="Jeffery I.B."/>
            <person name="Cooney J.C."/>
            <person name="Kagawa T.F."/>
            <person name="Liu W."/>
            <person name="Song Y."/>
            <person name="Salvetti E."/>
            <person name="Wrobel A."/>
            <person name="Rasinkangas P."/>
            <person name="Parkhill J."/>
            <person name="Rea M.C."/>
            <person name="O'Sullivan O."/>
            <person name="Ritari J."/>
            <person name="Douillard F.P."/>
            <person name="Paul Ross R."/>
            <person name="Yang R."/>
            <person name="Briner A.E."/>
            <person name="Felis G.E."/>
            <person name="de Vos W.M."/>
            <person name="Barrangou R."/>
            <person name="Klaenhammer T.R."/>
            <person name="Caufield P.W."/>
            <person name="Cui Y."/>
            <person name="Zhang H."/>
            <person name="O'Toole P.W."/>
        </authorList>
    </citation>
    <scope>NUCLEOTIDE SEQUENCE [LARGE SCALE GENOMIC DNA]</scope>
    <source>
        <strain evidence="2 3">LMG 26013</strain>
    </source>
</reference>
<dbReference type="OrthoDB" id="9896858at2"/>